<name>A0A1I0TUT3_9BACL</name>
<accession>A0A1I0TUT3</accession>
<evidence type="ECO:0000313" key="2">
    <source>
        <dbReference type="Proteomes" id="UP000198650"/>
    </source>
</evidence>
<dbReference type="AlphaFoldDB" id="A0A1I0TUT3"/>
<reference evidence="2" key="1">
    <citation type="submission" date="2016-10" db="EMBL/GenBank/DDBJ databases">
        <authorList>
            <person name="Varghese N."/>
            <person name="Submissions S."/>
        </authorList>
    </citation>
    <scope>NUCLEOTIDE SEQUENCE [LARGE SCALE GENOMIC DNA]</scope>
    <source>
        <strain evidence="2">M1</strain>
    </source>
</reference>
<protein>
    <submittedName>
        <fullName evidence="1">Uncharacterized protein</fullName>
    </submittedName>
</protein>
<keyword evidence="2" id="KW-1185">Reference proteome</keyword>
<evidence type="ECO:0000313" key="1">
    <source>
        <dbReference type="EMBL" id="SFA55541.1"/>
    </source>
</evidence>
<sequence length="114" mass="13155">MFEDIILNGLQKVTFTCVPMNYPYFKIKSVSVNLENTEVKILENKIDKLQFAIHGIDRVKEKSFVIEITYTTIAEEDIVAKKTISIEKLSKSPTYYSKTDMEIYSSTSQLEDTE</sequence>
<dbReference type="Proteomes" id="UP000198650">
    <property type="component" value="Unassembled WGS sequence"/>
</dbReference>
<proteinExistence type="predicted"/>
<organism evidence="1 2">
    <name type="scientific">Parageobacillus thermantarcticus</name>
    <dbReference type="NCBI Taxonomy" id="186116"/>
    <lineage>
        <taxon>Bacteria</taxon>
        <taxon>Bacillati</taxon>
        <taxon>Bacillota</taxon>
        <taxon>Bacilli</taxon>
        <taxon>Bacillales</taxon>
        <taxon>Anoxybacillaceae</taxon>
        <taxon>Parageobacillus</taxon>
    </lineage>
</organism>
<dbReference type="STRING" id="186116.SAMN05192569_106311"/>
<gene>
    <name evidence="1" type="ORF">SAMN05192569_106311</name>
</gene>
<dbReference type="EMBL" id="FOJS01000063">
    <property type="protein sequence ID" value="SFA55541.1"/>
    <property type="molecule type" value="Genomic_DNA"/>
</dbReference>